<dbReference type="InterPro" id="IPR037914">
    <property type="entry name" value="SpoVT-AbrB_sf"/>
</dbReference>
<evidence type="ECO:0000256" key="1">
    <source>
        <dbReference type="PROSITE-ProRule" id="PRU01076"/>
    </source>
</evidence>
<gene>
    <name evidence="3" type="ORF">COU03_01440</name>
</gene>
<reference evidence="4" key="1">
    <citation type="submission" date="2017-09" db="EMBL/GenBank/DDBJ databases">
        <title>Depth-based differentiation of microbial function through sediment-hosted aquifers and enrichment of novel symbionts in the deep terrestrial subsurface.</title>
        <authorList>
            <person name="Probst A.J."/>
            <person name="Ladd B."/>
            <person name="Jarett J.K."/>
            <person name="Geller-Mcgrath D.E."/>
            <person name="Sieber C.M.K."/>
            <person name="Emerson J.B."/>
            <person name="Anantharaman K."/>
            <person name="Thomas B.C."/>
            <person name="Malmstrom R."/>
            <person name="Stieglmeier M."/>
            <person name="Klingl A."/>
            <person name="Woyke T."/>
            <person name="Ryan C.M."/>
            <person name="Banfield J.F."/>
        </authorList>
    </citation>
    <scope>NUCLEOTIDE SEQUENCE [LARGE SCALE GENOMIC DNA]</scope>
</reference>
<dbReference type="Proteomes" id="UP000228906">
    <property type="component" value="Unassembled WGS sequence"/>
</dbReference>
<protein>
    <recommendedName>
        <fullName evidence="2">SpoVT-AbrB domain-containing protein</fullName>
    </recommendedName>
</protein>
<comment type="caution">
    <text evidence="3">The sequence shown here is derived from an EMBL/GenBank/DDBJ whole genome shotgun (WGS) entry which is preliminary data.</text>
</comment>
<dbReference type="PROSITE" id="PS51740">
    <property type="entry name" value="SPOVT_ABRB"/>
    <property type="match status" value="1"/>
</dbReference>
<evidence type="ECO:0000313" key="4">
    <source>
        <dbReference type="Proteomes" id="UP000228906"/>
    </source>
</evidence>
<feature type="domain" description="SpoVT-AbrB" evidence="2">
    <location>
        <begin position="4"/>
        <end position="49"/>
    </location>
</feature>
<dbReference type="AlphaFoldDB" id="A0A2H0UXS6"/>
<accession>A0A2H0UXS6</accession>
<proteinExistence type="predicted"/>
<dbReference type="Gene3D" id="2.10.260.10">
    <property type="match status" value="1"/>
</dbReference>
<evidence type="ECO:0000259" key="2">
    <source>
        <dbReference type="PROSITE" id="PS51740"/>
    </source>
</evidence>
<dbReference type="EMBL" id="PFAV01000024">
    <property type="protein sequence ID" value="PIR91613.1"/>
    <property type="molecule type" value="Genomic_DNA"/>
</dbReference>
<sequence length="97" mass="10749">MKLGVITKPNEKGQIVIPKEMRKLLGISVNDLLHLFVRGGGLFIQPISDVVPKTGNADNYLKVLERTRGAWGKAKTIGEKQKRVVELAASQARKKAW</sequence>
<organism evidence="3 4">
    <name type="scientific">bacterium (Candidatus Gribaldobacteria) CG10_big_fil_rev_8_21_14_0_10_41_12</name>
    <dbReference type="NCBI Taxonomy" id="2014277"/>
    <lineage>
        <taxon>Bacteria</taxon>
        <taxon>Candidatus Gribaldobacteria</taxon>
    </lineage>
</organism>
<dbReference type="SMART" id="SM00966">
    <property type="entry name" value="SpoVT_AbrB"/>
    <property type="match status" value="1"/>
</dbReference>
<dbReference type="NCBIfam" id="TIGR01439">
    <property type="entry name" value="lp_hng_hel_AbrB"/>
    <property type="match status" value="1"/>
</dbReference>
<dbReference type="GO" id="GO:0003677">
    <property type="term" value="F:DNA binding"/>
    <property type="evidence" value="ECO:0007669"/>
    <property type="project" value="UniProtKB-UniRule"/>
</dbReference>
<dbReference type="Pfam" id="PF04014">
    <property type="entry name" value="MazE_antitoxin"/>
    <property type="match status" value="1"/>
</dbReference>
<name>A0A2H0UXS6_9BACT</name>
<dbReference type="InterPro" id="IPR007159">
    <property type="entry name" value="SpoVT-AbrB_dom"/>
</dbReference>
<keyword evidence="1" id="KW-0238">DNA-binding</keyword>
<evidence type="ECO:0000313" key="3">
    <source>
        <dbReference type="EMBL" id="PIR91613.1"/>
    </source>
</evidence>
<dbReference type="SUPFAM" id="SSF89447">
    <property type="entry name" value="AbrB/MazE/MraZ-like"/>
    <property type="match status" value="1"/>
</dbReference>